<sequence length="34" mass="4185">MHTFSAWNNPIPFIFKYKNNFMIQKETFPKGYFP</sequence>
<proteinExistence type="predicted"/>
<organism evidence="1 2">
    <name type="scientific">Cellvibrio japonicus (strain Ueda107)</name>
    <name type="common">Pseudomonas fluorescens subsp. cellulosa</name>
    <dbReference type="NCBI Taxonomy" id="498211"/>
    <lineage>
        <taxon>Bacteria</taxon>
        <taxon>Pseudomonadati</taxon>
        <taxon>Pseudomonadota</taxon>
        <taxon>Gammaproteobacteria</taxon>
        <taxon>Cellvibrionales</taxon>
        <taxon>Cellvibrionaceae</taxon>
        <taxon>Cellvibrio</taxon>
    </lineage>
</organism>
<protein>
    <submittedName>
        <fullName evidence="1">Uncharacterized protein</fullName>
    </submittedName>
</protein>
<dbReference type="HOGENOM" id="CLU_3372810_0_0_6"/>
<accession>B3PCP8</accession>
<keyword evidence="2" id="KW-1185">Reference proteome</keyword>
<name>B3PCP8_CELJU</name>
<evidence type="ECO:0000313" key="1">
    <source>
        <dbReference type="EMBL" id="ACE83271.1"/>
    </source>
</evidence>
<reference evidence="1 2" key="1">
    <citation type="journal article" date="2008" name="J. Bacteriol.">
        <title>Insights into plant cell wall degradation from the genome sequence of the soil bacterium Cellvibrio japonicus.</title>
        <authorList>
            <person name="Deboy R.T."/>
            <person name="Mongodin E.F."/>
            <person name="Fouts D.E."/>
            <person name="Tailford L.E."/>
            <person name="Khouri H."/>
            <person name="Emerson J.B."/>
            <person name="Mohamoud Y."/>
            <person name="Watkins K."/>
            <person name="Henrissat B."/>
            <person name="Gilbert H.J."/>
            <person name="Nelson K.E."/>
        </authorList>
    </citation>
    <scope>NUCLEOTIDE SEQUENCE [LARGE SCALE GENOMIC DNA]</scope>
    <source>
        <strain evidence="1 2">Ueda107</strain>
    </source>
</reference>
<dbReference type="STRING" id="498211.CJA_2958"/>
<dbReference type="Proteomes" id="UP000001036">
    <property type="component" value="Chromosome"/>
</dbReference>
<dbReference type="KEGG" id="cja:CJA_2958"/>
<dbReference type="AlphaFoldDB" id="B3PCP8"/>
<evidence type="ECO:0000313" key="2">
    <source>
        <dbReference type="Proteomes" id="UP000001036"/>
    </source>
</evidence>
<dbReference type="EMBL" id="CP000934">
    <property type="protein sequence ID" value="ACE83271.1"/>
    <property type="molecule type" value="Genomic_DNA"/>
</dbReference>
<gene>
    <name evidence="1" type="ordered locus">CJA_2958</name>
</gene>